<dbReference type="PANTHER" id="PTHR13156">
    <property type="entry name" value="NADH-UBIQUINONE OXIDOREDUCTASE 13 KD-A SUBUNIT"/>
    <property type="match status" value="1"/>
</dbReference>
<evidence type="ECO:0000313" key="2">
    <source>
        <dbReference type="EMBL" id="TPX65621.1"/>
    </source>
</evidence>
<proteinExistence type="predicted"/>
<dbReference type="OrthoDB" id="307899at2759"/>
<gene>
    <name evidence="2" type="ORF">CcCBS67573_g08066</name>
</gene>
<organism evidence="2 3">
    <name type="scientific">Chytriomyces confervae</name>
    <dbReference type="NCBI Taxonomy" id="246404"/>
    <lineage>
        <taxon>Eukaryota</taxon>
        <taxon>Fungi</taxon>
        <taxon>Fungi incertae sedis</taxon>
        <taxon>Chytridiomycota</taxon>
        <taxon>Chytridiomycota incertae sedis</taxon>
        <taxon>Chytridiomycetes</taxon>
        <taxon>Chytridiales</taxon>
        <taxon>Chytriomycetaceae</taxon>
        <taxon>Chytriomyces</taxon>
    </lineage>
</organism>
<dbReference type="Gene3D" id="2.60.260.40">
    <property type="entry name" value="q5lls5 like domains"/>
    <property type="match status" value="1"/>
</dbReference>
<dbReference type="EMBL" id="QEAP01000479">
    <property type="protein sequence ID" value="TPX65621.1"/>
    <property type="molecule type" value="Genomic_DNA"/>
</dbReference>
<dbReference type="Pfam" id="PF10276">
    <property type="entry name" value="zf-CHCC"/>
    <property type="match status" value="1"/>
</dbReference>
<dbReference type="Proteomes" id="UP000320333">
    <property type="component" value="Unassembled WGS sequence"/>
</dbReference>
<evidence type="ECO:0000313" key="3">
    <source>
        <dbReference type="Proteomes" id="UP000320333"/>
    </source>
</evidence>
<accession>A0A507EP68</accession>
<comment type="caution">
    <text evidence="2">The sequence shown here is derived from an EMBL/GenBank/DDBJ whole genome shotgun (WGS) entry which is preliminary data.</text>
</comment>
<sequence length="118" mass="12583">MQPVLRFARRCYSTGLAQSSNRAVTWSKTQASRQAAMTGPRFEQTNMALQPNPIAAIDLIAAVPVKMVAGRKVSCDGGGGALGHPKVYLNLDDGEAVGCGYCGLRFQKDPHAHGHGHH</sequence>
<feature type="domain" description="Zinc finger CHCC-type" evidence="1">
    <location>
        <begin position="70"/>
        <end position="106"/>
    </location>
</feature>
<evidence type="ECO:0000259" key="1">
    <source>
        <dbReference type="Pfam" id="PF10276"/>
    </source>
</evidence>
<dbReference type="STRING" id="246404.A0A507EP68"/>
<dbReference type="InterPro" id="IPR019401">
    <property type="entry name" value="Znf_CHCC"/>
</dbReference>
<name>A0A507EP68_9FUNG</name>
<reference evidence="2 3" key="1">
    <citation type="journal article" date="2019" name="Sci. Rep.">
        <title>Comparative genomics of chytrid fungi reveal insights into the obligate biotrophic and pathogenic lifestyle of Synchytrium endobioticum.</title>
        <authorList>
            <person name="van de Vossenberg B.T.L.H."/>
            <person name="Warris S."/>
            <person name="Nguyen H.D.T."/>
            <person name="van Gent-Pelzer M.P.E."/>
            <person name="Joly D.L."/>
            <person name="van de Geest H.C."/>
            <person name="Bonants P.J.M."/>
            <person name="Smith D.S."/>
            <person name="Levesque C.A."/>
            <person name="van der Lee T.A.J."/>
        </authorList>
    </citation>
    <scope>NUCLEOTIDE SEQUENCE [LARGE SCALE GENOMIC DNA]</scope>
    <source>
        <strain evidence="2 3">CBS 675.73</strain>
    </source>
</reference>
<dbReference type="GO" id="GO:0005739">
    <property type="term" value="C:mitochondrion"/>
    <property type="evidence" value="ECO:0007669"/>
    <property type="project" value="GOC"/>
</dbReference>
<dbReference type="PANTHER" id="PTHR13156:SF0">
    <property type="entry name" value="NADH DEHYDROGENASE [UBIQUINONE] IRON-SULFUR PROTEIN 6, MITOCHONDRIAL"/>
    <property type="match status" value="1"/>
</dbReference>
<dbReference type="GO" id="GO:0006120">
    <property type="term" value="P:mitochondrial electron transport, NADH to ubiquinone"/>
    <property type="evidence" value="ECO:0007669"/>
    <property type="project" value="TreeGrafter"/>
</dbReference>
<protein>
    <recommendedName>
        <fullName evidence="1">Zinc finger CHCC-type domain-containing protein</fullName>
    </recommendedName>
</protein>
<dbReference type="AlphaFoldDB" id="A0A507EP68"/>
<keyword evidence="3" id="KW-1185">Reference proteome</keyword>